<gene>
    <name evidence="5" type="ORF">DPMN_184427</name>
</gene>
<keyword evidence="4" id="KW-0802">TPR repeat</keyword>
<organism evidence="5 6">
    <name type="scientific">Dreissena polymorpha</name>
    <name type="common">Zebra mussel</name>
    <name type="synonym">Mytilus polymorpha</name>
    <dbReference type="NCBI Taxonomy" id="45954"/>
    <lineage>
        <taxon>Eukaryota</taxon>
        <taxon>Metazoa</taxon>
        <taxon>Spiralia</taxon>
        <taxon>Lophotrochozoa</taxon>
        <taxon>Mollusca</taxon>
        <taxon>Bivalvia</taxon>
        <taxon>Autobranchia</taxon>
        <taxon>Heteroconchia</taxon>
        <taxon>Euheterodonta</taxon>
        <taxon>Imparidentia</taxon>
        <taxon>Neoheterodontei</taxon>
        <taxon>Myida</taxon>
        <taxon>Dreissenoidea</taxon>
        <taxon>Dreissenidae</taxon>
        <taxon>Dreissena</taxon>
    </lineage>
</organism>
<dbReference type="AlphaFoldDB" id="A0A9D4DHW4"/>
<reference evidence="5" key="1">
    <citation type="journal article" date="2019" name="bioRxiv">
        <title>The Genome of the Zebra Mussel, Dreissena polymorpha: A Resource for Invasive Species Research.</title>
        <authorList>
            <person name="McCartney M.A."/>
            <person name="Auch B."/>
            <person name="Kono T."/>
            <person name="Mallez S."/>
            <person name="Zhang Y."/>
            <person name="Obille A."/>
            <person name="Becker A."/>
            <person name="Abrahante J.E."/>
            <person name="Garbe J."/>
            <person name="Badalamenti J.P."/>
            <person name="Herman A."/>
            <person name="Mangelson H."/>
            <person name="Liachko I."/>
            <person name="Sullivan S."/>
            <person name="Sone E.D."/>
            <person name="Koren S."/>
            <person name="Silverstein K.A.T."/>
            <person name="Beckman K.B."/>
            <person name="Gohl D.M."/>
        </authorList>
    </citation>
    <scope>NUCLEOTIDE SEQUENCE</scope>
    <source>
        <strain evidence="5">Duluth1</strain>
        <tissue evidence="5">Whole animal</tissue>
    </source>
</reference>
<dbReference type="InterPro" id="IPR002151">
    <property type="entry name" value="Kinesin_light"/>
</dbReference>
<comment type="subcellular location">
    <subcellularLocation>
        <location evidence="1">Cytoplasm</location>
    </subcellularLocation>
</comment>
<sequence>MFAALWEKRDSCMFVKCLLRLVCANFASERERVEEISYRIQGKFEKAEPLYRQTVEIRERAFGPEHPSVATALVNLAVLLSQQVTCRCFKH</sequence>
<evidence type="ECO:0000313" key="6">
    <source>
        <dbReference type="Proteomes" id="UP000828390"/>
    </source>
</evidence>
<name>A0A9D4DHW4_DREPO</name>
<keyword evidence="2" id="KW-0963">Cytoplasm</keyword>
<proteinExistence type="predicted"/>
<keyword evidence="3" id="KW-0677">Repeat</keyword>
<dbReference type="PANTHER" id="PTHR45783:SF3">
    <property type="entry name" value="KINESIN LIGHT CHAIN"/>
    <property type="match status" value="1"/>
</dbReference>
<evidence type="ECO:0000256" key="3">
    <source>
        <dbReference type="ARBA" id="ARBA00022737"/>
    </source>
</evidence>
<dbReference type="Proteomes" id="UP000828390">
    <property type="component" value="Unassembled WGS sequence"/>
</dbReference>
<dbReference type="SUPFAM" id="SSF48452">
    <property type="entry name" value="TPR-like"/>
    <property type="match status" value="1"/>
</dbReference>
<dbReference type="PANTHER" id="PTHR45783">
    <property type="entry name" value="KINESIN LIGHT CHAIN"/>
    <property type="match status" value="1"/>
</dbReference>
<keyword evidence="6" id="KW-1185">Reference proteome</keyword>
<evidence type="ECO:0000313" key="5">
    <source>
        <dbReference type="EMBL" id="KAH3749912.1"/>
    </source>
</evidence>
<reference evidence="5" key="2">
    <citation type="submission" date="2020-11" db="EMBL/GenBank/DDBJ databases">
        <authorList>
            <person name="McCartney M.A."/>
            <person name="Auch B."/>
            <person name="Kono T."/>
            <person name="Mallez S."/>
            <person name="Becker A."/>
            <person name="Gohl D.M."/>
            <person name="Silverstein K.A.T."/>
            <person name="Koren S."/>
            <person name="Bechman K.B."/>
            <person name="Herman A."/>
            <person name="Abrahante J.E."/>
            <person name="Garbe J."/>
        </authorList>
    </citation>
    <scope>NUCLEOTIDE SEQUENCE</scope>
    <source>
        <strain evidence="5">Duluth1</strain>
        <tissue evidence="5">Whole animal</tissue>
    </source>
</reference>
<evidence type="ECO:0000256" key="2">
    <source>
        <dbReference type="ARBA" id="ARBA00022490"/>
    </source>
</evidence>
<evidence type="ECO:0008006" key="7">
    <source>
        <dbReference type="Google" id="ProtNLM"/>
    </source>
</evidence>
<dbReference type="GO" id="GO:0005871">
    <property type="term" value="C:kinesin complex"/>
    <property type="evidence" value="ECO:0007669"/>
    <property type="project" value="InterPro"/>
</dbReference>
<evidence type="ECO:0000256" key="1">
    <source>
        <dbReference type="ARBA" id="ARBA00004496"/>
    </source>
</evidence>
<accession>A0A9D4DHW4</accession>
<evidence type="ECO:0000256" key="4">
    <source>
        <dbReference type="ARBA" id="ARBA00022803"/>
    </source>
</evidence>
<comment type="caution">
    <text evidence="5">The sequence shown here is derived from an EMBL/GenBank/DDBJ whole genome shotgun (WGS) entry which is preliminary data.</text>
</comment>
<dbReference type="InterPro" id="IPR011990">
    <property type="entry name" value="TPR-like_helical_dom_sf"/>
</dbReference>
<dbReference type="GO" id="GO:0019894">
    <property type="term" value="F:kinesin binding"/>
    <property type="evidence" value="ECO:0007669"/>
    <property type="project" value="TreeGrafter"/>
</dbReference>
<dbReference type="EMBL" id="JAIWYP010000010">
    <property type="protein sequence ID" value="KAH3749912.1"/>
    <property type="molecule type" value="Genomic_DNA"/>
</dbReference>
<dbReference type="GO" id="GO:0005737">
    <property type="term" value="C:cytoplasm"/>
    <property type="evidence" value="ECO:0007669"/>
    <property type="project" value="UniProtKB-SubCell"/>
</dbReference>
<dbReference type="Gene3D" id="1.25.40.10">
    <property type="entry name" value="Tetratricopeptide repeat domain"/>
    <property type="match status" value="1"/>
</dbReference>
<dbReference type="GO" id="GO:0007018">
    <property type="term" value="P:microtubule-based movement"/>
    <property type="evidence" value="ECO:0007669"/>
    <property type="project" value="TreeGrafter"/>
</dbReference>
<protein>
    <recommendedName>
        <fullName evidence="7">Kinesin light chain</fullName>
    </recommendedName>
</protein>
<dbReference type="Pfam" id="PF13424">
    <property type="entry name" value="TPR_12"/>
    <property type="match status" value="1"/>
</dbReference>